<protein>
    <submittedName>
        <fullName evidence="2">Uncharacterized protein</fullName>
    </submittedName>
</protein>
<keyword evidence="3" id="KW-1185">Reference proteome</keyword>
<evidence type="ECO:0000313" key="3">
    <source>
        <dbReference type="Proteomes" id="UP001501326"/>
    </source>
</evidence>
<gene>
    <name evidence="2" type="ORF">GCM10009867_26740</name>
</gene>
<feature type="region of interest" description="Disordered" evidence="1">
    <location>
        <begin position="1"/>
        <end position="22"/>
    </location>
</feature>
<evidence type="ECO:0000313" key="2">
    <source>
        <dbReference type="EMBL" id="GAA2737855.1"/>
    </source>
</evidence>
<dbReference type="RefSeq" id="WP_344194248.1">
    <property type="nucleotide sequence ID" value="NZ_BAAARN010000003.1"/>
</dbReference>
<organism evidence="2 3">
    <name type="scientific">Pedococcus aerophilus</name>
    <dbReference type="NCBI Taxonomy" id="436356"/>
    <lineage>
        <taxon>Bacteria</taxon>
        <taxon>Bacillati</taxon>
        <taxon>Actinomycetota</taxon>
        <taxon>Actinomycetes</taxon>
        <taxon>Micrococcales</taxon>
        <taxon>Intrasporangiaceae</taxon>
        <taxon>Pedococcus</taxon>
    </lineage>
</organism>
<reference evidence="3" key="1">
    <citation type="journal article" date="2019" name="Int. J. Syst. Evol. Microbiol.">
        <title>The Global Catalogue of Microorganisms (GCM) 10K type strain sequencing project: providing services to taxonomists for standard genome sequencing and annotation.</title>
        <authorList>
            <consortium name="The Broad Institute Genomics Platform"/>
            <consortium name="The Broad Institute Genome Sequencing Center for Infectious Disease"/>
            <person name="Wu L."/>
            <person name="Ma J."/>
        </authorList>
    </citation>
    <scope>NUCLEOTIDE SEQUENCE [LARGE SCALE GENOMIC DNA]</scope>
    <source>
        <strain evidence="3">JCM 16378</strain>
    </source>
</reference>
<accession>A0ABP6H7A0</accession>
<comment type="caution">
    <text evidence="2">The sequence shown here is derived from an EMBL/GenBank/DDBJ whole genome shotgun (WGS) entry which is preliminary data.</text>
</comment>
<evidence type="ECO:0000256" key="1">
    <source>
        <dbReference type="SAM" id="MobiDB-lite"/>
    </source>
</evidence>
<dbReference type="Proteomes" id="UP001501326">
    <property type="component" value="Unassembled WGS sequence"/>
</dbReference>
<proteinExistence type="predicted"/>
<dbReference type="EMBL" id="BAAARN010000003">
    <property type="protein sequence ID" value="GAA2737855.1"/>
    <property type="molecule type" value="Genomic_DNA"/>
</dbReference>
<sequence>MRKFGGTHADQPSTPHPRTEDPVERQYRFLLRSAPVDALEAAHAQALEAVPEDVRAAVLATVQDALVAGQRLTTADTGAMARLVTAGERRSPGAFLTACPSVARRRLAQAVVDSEAVFGLFTGYAAWDGAEPEPADVGVDHGGAHAVDRGDPAAAGKAFAYGHGLTVTSWGTGGGGS</sequence>
<name>A0ABP6H7A0_9MICO</name>